<dbReference type="InterPro" id="IPR007420">
    <property type="entry name" value="DUF465"/>
</dbReference>
<dbReference type="Proteomes" id="UP000305674">
    <property type="component" value="Unassembled WGS sequence"/>
</dbReference>
<comment type="caution">
    <text evidence="1">The sequence shown here is derived from an EMBL/GenBank/DDBJ whole genome shotgun (WGS) entry which is preliminary data.</text>
</comment>
<dbReference type="OrthoDB" id="1263265at2"/>
<sequence length="82" mass="9845">MIIQDHSLVNEFPNQVDLIQELNLADDTFHKLYNQYHELDREVRRIEEGLENTTDEYLESLKLKRLGLKDELYNRLQQAEQA</sequence>
<dbReference type="EMBL" id="SWCI01000011">
    <property type="protein sequence ID" value="TKB47992.1"/>
    <property type="molecule type" value="Genomic_DNA"/>
</dbReference>
<accession>A0A4U1BB69</accession>
<dbReference type="InterPro" id="IPR038444">
    <property type="entry name" value="DUF465_sf"/>
</dbReference>
<organism evidence="1 2">
    <name type="scientific">Ferrimonas sediminicola</name>
    <dbReference type="NCBI Taxonomy" id="2569538"/>
    <lineage>
        <taxon>Bacteria</taxon>
        <taxon>Pseudomonadati</taxon>
        <taxon>Pseudomonadota</taxon>
        <taxon>Gammaproteobacteria</taxon>
        <taxon>Alteromonadales</taxon>
        <taxon>Ferrimonadaceae</taxon>
        <taxon>Ferrimonas</taxon>
    </lineage>
</organism>
<reference evidence="1 2" key="1">
    <citation type="submission" date="2019-04" db="EMBL/GenBank/DDBJ databases">
        <authorList>
            <person name="Hwang J.C."/>
        </authorList>
    </citation>
    <scope>NUCLEOTIDE SEQUENCE [LARGE SCALE GENOMIC DNA]</scope>
    <source>
        <strain evidence="1 2">IMCC35001</strain>
    </source>
</reference>
<protein>
    <submittedName>
        <fullName evidence="1">DUF465 domain-containing protein</fullName>
    </submittedName>
</protein>
<dbReference type="AlphaFoldDB" id="A0A4U1BB69"/>
<dbReference type="RefSeq" id="WP_136854062.1">
    <property type="nucleotide sequence ID" value="NZ_SWCI01000011.1"/>
</dbReference>
<gene>
    <name evidence="1" type="ORF">FCL40_14420</name>
</gene>
<proteinExistence type="predicted"/>
<evidence type="ECO:0000313" key="1">
    <source>
        <dbReference type="EMBL" id="TKB47992.1"/>
    </source>
</evidence>
<evidence type="ECO:0000313" key="2">
    <source>
        <dbReference type="Proteomes" id="UP000305674"/>
    </source>
</evidence>
<name>A0A4U1BB69_9GAMM</name>
<dbReference type="Pfam" id="PF04325">
    <property type="entry name" value="DUF465"/>
    <property type="match status" value="1"/>
</dbReference>
<dbReference type="Gene3D" id="6.10.280.50">
    <property type="match status" value="1"/>
</dbReference>
<keyword evidence="2" id="KW-1185">Reference proteome</keyword>